<organism evidence="2 3">
    <name type="scientific">Paenibacillus whitsoniae</name>
    <dbReference type="NCBI Taxonomy" id="2496558"/>
    <lineage>
        <taxon>Bacteria</taxon>
        <taxon>Bacillati</taxon>
        <taxon>Bacillota</taxon>
        <taxon>Bacilli</taxon>
        <taxon>Bacillales</taxon>
        <taxon>Paenibacillaceae</taxon>
        <taxon>Paenibacillus</taxon>
    </lineage>
</organism>
<protein>
    <submittedName>
        <fullName evidence="2">Extracellular solute-binding protein</fullName>
    </submittedName>
</protein>
<accession>A0A3S0BQ50</accession>
<keyword evidence="1" id="KW-0732">Signal</keyword>
<name>A0A3S0BQ50_9BACL</name>
<dbReference type="SUPFAM" id="SSF53850">
    <property type="entry name" value="Periplasmic binding protein-like II"/>
    <property type="match status" value="1"/>
</dbReference>
<proteinExistence type="predicted"/>
<dbReference type="PROSITE" id="PS51257">
    <property type="entry name" value="PROKAR_LIPOPROTEIN"/>
    <property type="match status" value="1"/>
</dbReference>
<dbReference type="AlphaFoldDB" id="A0A3S0BQ50"/>
<feature type="chain" id="PRO_5018552868" evidence="1">
    <location>
        <begin position="31"/>
        <end position="450"/>
    </location>
</feature>
<dbReference type="InterPro" id="IPR050490">
    <property type="entry name" value="Bact_solute-bd_prot1"/>
</dbReference>
<evidence type="ECO:0000313" key="2">
    <source>
        <dbReference type="EMBL" id="RTE11688.1"/>
    </source>
</evidence>
<dbReference type="Gene3D" id="3.40.190.10">
    <property type="entry name" value="Periplasmic binding protein-like II"/>
    <property type="match status" value="2"/>
</dbReference>
<feature type="signal peptide" evidence="1">
    <location>
        <begin position="1"/>
        <end position="30"/>
    </location>
</feature>
<dbReference type="PANTHER" id="PTHR43649:SF12">
    <property type="entry name" value="DIACETYLCHITOBIOSE BINDING PROTEIN DASA"/>
    <property type="match status" value="1"/>
</dbReference>
<dbReference type="OrthoDB" id="9798191at2"/>
<evidence type="ECO:0000313" key="3">
    <source>
        <dbReference type="Proteomes" id="UP000276128"/>
    </source>
</evidence>
<keyword evidence="3" id="KW-1185">Reference proteome</keyword>
<reference evidence="2 3" key="1">
    <citation type="submission" date="2018-12" db="EMBL/GenBank/DDBJ databases">
        <title>Bacillus ochoae sp. nov., Paenibacillus whitsoniae sp. nov., Paenibacillus spiritus sp. nov. Isolated from the Mars Exploration Rover during spacecraft assembly.</title>
        <authorList>
            <person name="Seuylemezian A."/>
            <person name="Vaishampayan P."/>
        </authorList>
    </citation>
    <scope>NUCLEOTIDE SEQUENCE [LARGE SCALE GENOMIC DNA]</scope>
    <source>
        <strain evidence="2 3">MER 54</strain>
    </source>
</reference>
<dbReference type="InterPro" id="IPR006059">
    <property type="entry name" value="SBP"/>
</dbReference>
<dbReference type="PANTHER" id="PTHR43649">
    <property type="entry name" value="ARABINOSE-BINDING PROTEIN-RELATED"/>
    <property type="match status" value="1"/>
</dbReference>
<dbReference type="Pfam" id="PF01547">
    <property type="entry name" value="SBP_bac_1"/>
    <property type="match status" value="1"/>
</dbReference>
<gene>
    <name evidence="2" type="ORF">EJQ19_00645</name>
</gene>
<evidence type="ECO:0000256" key="1">
    <source>
        <dbReference type="SAM" id="SignalP"/>
    </source>
</evidence>
<dbReference type="Proteomes" id="UP000276128">
    <property type="component" value="Unassembled WGS sequence"/>
</dbReference>
<dbReference type="EMBL" id="RXHU01000004">
    <property type="protein sequence ID" value="RTE11688.1"/>
    <property type="molecule type" value="Genomic_DNA"/>
</dbReference>
<sequence>MVHLKKIKTILTGTAAITSVLVLLSGCGSASNNASNTSASAGGKDAKSGSNVTLTMVVSGNKAADGQDFELDILPKMVHEKFPNITLEVQKLPDDQYKTSIKTKLAAGEAPDFFRVWPRMGSAAAVIDLAKAGYLADLSDLPFMSNISTGAKEDMSANGKIYGVAKGIDILGTYYNKDLFAKAGITEVPRDWDTFLADCQKLKDAGITPIVMGDKDPWWIQFGMYQLAANTVYSGEKDFDTKLQAGEKQLTDPKWVKAVSMYKELYAKGYIAKNTLGLGGAQATQMFVDGKAAMAFDGTWDFPTMTAKGAVDFQRGFFPLPGNEKGQPTWQAVSTAAGWAVNAKTKNMDAVKQVLNYWFDTKSDLFDAWVKNNPSISAFNGVPLTNDLYKDSYTDYQKTGNSIYFANVMWPNGVADVLQSKFGEIIGGRNTTPEDVTKAMQDKFNELWKK</sequence>
<comment type="caution">
    <text evidence="2">The sequence shown here is derived from an EMBL/GenBank/DDBJ whole genome shotgun (WGS) entry which is preliminary data.</text>
</comment>